<keyword evidence="3" id="KW-1185">Reference proteome</keyword>
<organism evidence="2 3">
    <name type="scientific">Sphingomonas naasensis</name>
    <dbReference type="NCBI Taxonomy" id="1344951"/>
    <lineage>
        <taxon>Bacteria</taxon>
        <taxon>Pseudomonadati</taxon>
        <taxon>Pseudomonadota</taxon>
        <taxon>Alphaproteobacteria</taxon>
        <taxon>Sphingomonadales</taxon>
        <taxon>Sphingomonadaceae</taxon>
        <taxon>Sphingomonas</taxon>
    </lineage>
</organism>
<reference evidence="2 3" key="1">
    <citation type="submission" date="2019-04" db="EMBL/GenBank/DDBJ databases">
        <title>Sphingomonas psychrotolerans sp. nov., isolated from soil in the Tianshan Mountains, Xinjiang, China.</title>
        <authorList>
            <person name="Luo Y."/>
            <person name="Sheng H."/>
        </authorList>
    </citation>
    <scope>NUCLEOTIDE SEQUENCE [LARGE SCALE GENOMIC DNA]</scope>
    <source>
        <strain evidence="2 3">KIS18-15</strain>
    </source>
</reference>
<dbReference type="GO" id="GO:0003735">
    <property type="term" value="F:structural constituent of ribosome"/>
    <property type="evidence" value="ECO:0007669"/>
    <property type="project" value="InterPro"/>
</dbReference>
<evidence type="ECO:0000313" key="3">
    <source>
        <dbReference type="Proteomes" id="UP000309848"/>
    </source>
</evidence>
<dbReference type="EMBL" id="SRXU01000006">
    <property type="protein sequence ID" value="TGX40879.1"/>
    <property type="molecule type" value="Genomic_DNA"/>
</dbReference>
<dbReference type="SUPFAM" id="SSF54736">
    <property type="entry name" value="ClpS-like"/>
    <property type="match status" value="1"/>
</dbReference>
<accession>A0A4S1WDD9</accession>
<dbReference type="InterPro" id="IPR014719">
    <property type="entry name" value="Ribosomal_bL12_C/ClpS-like"/>
</dbReference>
<comment type="caution">
    <text evidence="2">The sequence shown here is derived from an EMBL/GenBank/DDBJ whole genome shotgun (WGS) entry which is preliminary data.</text>
</comment>
<evidence type="ECO:0000259" key="1">
    <source>
        <dbReference type="Pfam" id="PF00542"/>
    </source>
</evidence>
<protein>
    <recommendedName>
        <fullName evidence="1">Large ribosomal subunit protein bL12 C-terminal domain-containing protein</fullName>
    </recommendedName>
</protein>
<dbReference type="Pfam" id="PF00542">
    <property type="entry name" value="Ribosomal_L12"/>
    <property type="match status" value="1"/>
</dbReference>
<feature type="domain" description="Large ribosomal subunit protein bL12 C-terminal" evidence="1">
    <location>
        <begin position="31"/>
        <end position="58"/>
    </location>
</feature>
<dbReference type="OrthoDB" id="7620421at2"/>
<dbReference type="GO" id="GO:0006412">
    <property type="term" value="P:translation"/>
    <property type="evidence" value="ECO:0007669"/>
    <property type="project" value="InterPro"/>
</dbReference>
<dbReference type="Gene3D" id="3.30.1390.10">
    <property type="match status" value="1"/>
</dbReference>
<gene>
    <name evidence="2" type="ORF">E5A74_14860</name>
</gene>
<name>A0A4S1WDD9_9SPHN</name>
<evidence type="ECO:0000313" key="2">
    <source>
        <dbReference type="EMBL" id="TGX40879.1"/>
    </source>
</evidence>
<dbReference type="InterPro" id="IPR013823">
    <property type="entry name" value="Ribosomal_bL12_C"/>
</dbReference>
<dbReference type="AlphaFoldDB" id="A0A4S1WDD9"/>
<dbReference type="Proteomes" id="UP000309848">
    <property type="component" value="Unassembled WGS sequence"/>
</dbReference>
<sequence>MPAARFPPATLPAGTLPEDVEQQVRALLAAGRKIDAIKLARDATHLGLKETKDLVDAIERQAP</sequence>
<proteinExistence type="predicted"/>